<proteinExistence type="inferred from homology"/>
<dbReference type="InterPro" id="IPR013325">
    <property type="entry name" value="RNA_pol_sigma_r2"/>
</dbReference>
<dbReference type="InterPro" id="IPR039425">
    <property type="entry name" value="RNA_pol_sigma-70-like"/>
</dbReference>
<evidence type="ECO:0000259" key="6">
    <source>
        <dbReference type="Pfam" id="PF04542"/>
    </source>
</evidence>
<keyword evidence="2" id="KW-0805">Transcription regulation</keyword>
<dbReference type="InterPro" id="IPR007630">
    <property type="entry name" value="RNA_pol_sigma70_r4"/>
</dbReference>
<comment type="caution">
    <text evidence="8">The sequence shown here is derived from an EMBL/GenBank/DDBJ whole genome shotgun (WGS) entry which is preliminary data.</text>
</comment>
<evidence type="ECO:0000256" key="2">
    <source>
        <dbReference type="ARBA" id="ARBA00023015"/>
    </source>
</evidence>
<evidence type="ECO:0000256" key="1">
    <source>
        <dbReference type="ARBA" id="ARBA00010641"/>
    </source>
</evidence>
<dbReference type="InterPro" id="IPR014284">
    <property type="entry name" value="RNA_pol_sigma-70_dom"/>
</dbReference>
<accession>A0ABX4YMR7</accession>
<evidence type="ECO:0000256" key="3">
    <source>
        <dbReference type="ARBA" id="ARBA00023082"/>
    </source>
</evidence>
<sequence length="194" mass="22579">MSEKAKIWETLATRMKKSQEGDSREYELLLRQVRDILRAFLVSRISHIEDREDLLQEILIGIHKAKNSYRPDRPFAPWLFSIARYKTIDHLRKSKKRDRTVLAEMEDFAQIQNPEKEDAWMLAEGIEAWLSVLDERQKEILKMAKIHGYSVREISEKTGLSESNVKVIVHRSVQKIRKVFSGEEGSQTGPGTSK</sequence>
<dbReference type="Gene3D" id="1.10.10.10">
    <property type="entry name" value="Winged helix-like DNA-binding domain superfamily/Winged helix DNA-binding domain"/>
    <property type="match status" value="1"/>
</dbReference>
<feature type="domain" description="RNA polymerase sigma-70 region 4" evidence="7">
    <location>
        <begin position="129"/>
        <end position="178"/>
    </location>
</feature>
<dbReference type="SUPFAM" id="SSF88946">
    <property type="entry name" value="Sigma2 domain of RNA polymerase sigma factors"/>
    <property type="match status" value="1"/>
</dbReference>
<comment type="similarity">
    <text evidence="1">Belongs to the sigma-70 factor family. ECF subfamily.</text>
</comment>
<evidence type="ECO:0000256" key="4">
    <source>
        <dbReference type="ARBA" id="ARBA00023125"/>
    </source>
</evidence>
<dbReference type="NCBIfam" id="TIGR02937">
    <property type="entry name" value="sigma70-ECF"/>
    <property type="match status" value="1"/>
</dbReference>
<dbReference type="EMBL" id="MCRM02000002">
    <property type="protein sequence ID" value="PNV76572.1"/>
    <property type="molecule type" value="Genomic_DNA"/>
</dbReference>
<evidence type="ECO:0000256" key="5">
    <source>
        <dbReference type="ARBA" id="ARBA00023163"/>
    </source>
</evidence>
<evidence type="ECO:0000313" key="9">
    <source>
        <dbReference type="Proteomes" id="UP000094669"/>
    </source>
</evidence>
<dbReference type="CDD" id="cd06171">
    <property type="entry name" value="Sigma70_r4"/>
    <property type="match status" value="1"/>
</dbReference>
<dbReference type="Pfam" id="PF04542">
    <property type="entry name" value="Sigma70_r2"/>
    <property type="match status" value="1"/>
</dbReference>
<dbReference type="SUPFAM" id="SSF88659">
    <property type="entry name" value="Sigma3 and sigma4 domains of RNA polymerase sigma factors"/>
    <property type="match status" value="1"/>
</dbReference>
<dbReference type="Gene3D" id="1.10.1740.10">
    <property type="match status" value="1"/>
</dbReference>
<protein>
    <submittedName>
        <fullName evidence="8">RNA polymerase sigma factor</fullName>
    </submittedName>
</protein>
<keyword evidence="3" id="KW-0731">Sigma factor</keyword>
<reference evidence="8" key="1">
    <citation type="submission" date="2018-01" db="EMBL/GenBank/DDBJ databases">
        <title>Genomic characterization of Leptospira inadai serogroup Lyme isolated from captured rat in Brazil and comparative analysis with human reference strain.</title>
        <authorList>
            <person name="Moreno L.Z."/>
            <person name="Loureiro A.P."/>
            <person name="Miraglia F."/>
            <person name="Kremer F.S."/>
            <person name="Eslabao M.R."/>
            <person name="Dellagostin O.A."/>
            <person name="Lilenbaum W."/>
            <person name="Moreno A.M."/>
        </authorList>
    </citation>
    <scope>NUCLEOTIDE SEQUENCE [LARGE SCALE GENOMIC DNA]</scope>
    <source>
        <strain evidence="8">M34/99</strain>
    </source>
</reference>
<organism evidence="8 9">
    <name type="scientific">Leptospira inadai serovar Lyme</name>
    <dbReference type="NCBI Taxonomy" id="293084"/>
    <lineage>
        <taxon>Bacteria</taxon>
        <taxon>Pseudomonadati</taxon>
        <taxon>Spirochaetota</taxon>
        <taxon>Spirochaetia</taxon>
        <taxon>Leptospirales</taxon>
        <taxon>Leptospiraceae</taxon>
        <taxon>Leptospira</taxon>
    </lineage>
</organism>
<dbReference type="RefSeq" id="WP_010419873.1">
    <property type="nucleotide sequence ID" value="NZ_MCRM02000002.1"/>
</dbReference>
<name>A0ABX4YMR7_9LEPT</name>
<evidence type="ECO:0000259" key="7">
    <source>
        <dbReference type="Pfam" id="PF04545"/>
    </source>
</evidence>
<evidence type="ECO:0000313" key="8">
    <source>
        <dbReference type="EMBL" id="PNV76572.1"/>
    </source>
</evidence>
<dbReference type="InterPro" id="IPR036388">
    <property type="entry name" value="WH-like_DNA-bd_sf"/>
</dbReference>
<dbReference type="Pfam" id="PF04545">
    <property type="entry name" value="Sigma70_r4"/>
    <property type="match status" value="1"/>
</dbReference>
<keyword evidence="9" id="KW-1185">Reference proteome</keyword>
<dbReference type="PANTHER" id="PTHR43133:SF8">
    <property type="entry name" value="RNA POLYMERASE SIGMA FACTOR HI_1459-RELATED"/>
    <property type="match status" value="1"/>
</dbReference>
<dbReference type="PANTHER" id="PTHR43133">
    <property type="entry name" value="RNA POLYMERASE ECF-TYPE SIGMA FACTO"/>
    <property type="match status" value="1"/>
</dbReference>
<feature type="domain" description="RNA polymerase sigma-70 region 2" evidence="6">
    <location>
        <begin position="28"/>
        <end position="96"/>
    </location>
</feature>
<keyword evidence="5" id="KW-0804">Transcription</keyword>
<dbReference type="Proteomes" id="UP000094669">
    <property type="component" value="Unassembled WGS sequence"/>
</dbReference>
<gene>
    <name evidence="8" type="ORF">BES34_003030</name>
</gene>
<dbReference type="InterPro" id="IPR013324">
    <property type="entry name" value="RNA_pol_sigma_r3/r4-like"/>
</dbReference>
<dbReference type="InterPro" id="IPR007627">
    <property type="entry name" value="RNA_pol_sigma70_r2"/>
</dbReference>
<keyword evidence="4" id="KW-0238">DNA-binding</keyword>